<dbReference type="InterPro" id="IPR018511">
    <property type="entry name" value="Hemolysin-typ_Ca-bd_CS"/>
</dbReference>
<dbReference type="PANTHER" id="PTHR38340">
    <property type="entry name" value="S-LAYER PROTEIN"/>
    <property type="match status" value="1"/>
</dbReference>
<dbReference type="PRINTS" id="PR00313">
    <property type="entry name" value="CABNDNGRPT"/>
</dbReference>
<name>N9FLT3_9GAMM</name>
<evidence type="ECO:0000256" key="2">
    <source>
        <dbReference type="ARBA" id="ARBA00022525"/>
    </source>
</evidence>
<evidence type="ECO:0000259" key="5">
    <source>
        <dbReference type="Pfam" id="PF04151"/>
    </source>
</evidence>
<dbReference type="Pfam" id="PF00353">
    <property type="entry name" value="HemolysinCabind"/>
    <property type="match status" value="8"/>
</dbReference>
<proteinExistence type="predicted"/>
<protein>
    <recommendedName>
        <fullName evidence="5">Peptidase C-terminal archaeal/bacterial domain-containing protein</fullName>
    </recommendedName>
</protein>
<dbReference type="InterPro" id="IPR050557">
    <property type="entry name" value="RTX_toxin/Mannuronan_C5-epim"/>
</dbReference>
<dbReference type="AlphaFoldDB" id="N9FLT3"/>
<evidence type="ECO:0000256" key="1">
    <source>
        <dbReference type="ARBA" id="ARBA00004613"/>
    </source>
</evidence>
<organism evidence="6 7">
    <name type="scientific">Acinetobacter beijerinckii ANC 3835</name>
    <dbReference type="NCBI Taxonomy" id="1217649"/>
    <lineage>
        <taxon>Bacteria</taxon>
        <taxon>Pseudomonadati</taxon>
        <taxon>Pseudomonadota</taxon>
        <taxon>Gammaproteobacteria</taxon>
        <taxon>Moraxellales</taxon>
        <taxon>Moraxellaceae</taxon>
        <taxon>Acinetobacter</taxon>
    </lineage>
</organism>
<dbReference type="PANTHER" id="PTHR38340:SF1">
    <property type="entry name" value="S-LAYER PROTEIN"/>
    <property type="match status" value="1"/>
</dbReference>
<dbReference type="GO" id="GO:0005509">
    <property type="term" value="F:calcium ion binding"/>
    <property type="evidence" value="ECO:0007669"/>
    <property type="project" value="InterPro"/>
</dbReference>
<dbReference type="Gene3D" id="2.60.120.380">
    <property type="match status" value="1"/>
</dbReference>
<feature type="region of interest" description="Disordered" evidence="4">
    <location>
        <begin position="225"/>
        <end position="254"/>
    </location>
</feature>
<dbReference type="SUPFAM" id="SSF51120">
    <property type="entry name" value="beta-Roll"/>
    <property type="match status" value="4"/>
</dbReference>
<evidence type="ECO:0000313" key="6">
    <source>
        <dbReference type="EMBL" id="ENW05814.1"/>
    </source>
</evidence>
<accession>N9FLT3</accession>
<feature type="non-terminal residue" evidence="6">
    <location>
        <position position="659"/>
    </location>
</feature>
<comment type="caution">
    <text evidence="6">The sequence shown here is derived from an EMBL/GenBank/DDBJ whole genome shotgun (WGS) entry which is preliminary data.</text>
</comment>
<dbReference type="InterPro" id="IPR007280">
    <property type="entry name" value="Peptidase_C_arc/bac"/>
</dbReference>
<dbReference type="GO" id="GO:0005576">
    <property type="term" value="C:extracellular region"/>
    <property type="evidence" value="ECO:0007669"/>
    <property type="project" value="UniProtKB-SubCell"/>
</dbReference>
<dbReference type="InterPro" id="IPR001343">
    <property type="entry name" value="Hemolysn_Ca-bd"/>
</dbReference>
<dbReference type="Proteomes" id="UP000018417">
    <property type="component" value="Unassembled WGS sequence"/>
</dbReference>
<dbReference type="RefSeq" id="WP_005052119.1">
    <property type="nucleotide sequence ID" value="NZ_KB849758.1"/>
</dbReference>
<sequence length="659" mass="67097">MAIIVLGNPMNGTSDDDYMFGGSLLPLINDNTMNGNDGDDVISGDTSGAIALLDKLTLNGTTLTAVALSLNLDAWSIDESPLFENSNIPHLTAVVESTIGQSEYFRVSVGAGETMTVDIDFSHLSTVGNGTDLAIDILDSSGNVIASNDNASSTLGGLGSVSDNDPYLTFTAPTTSAYYINVRPANASVFSENNTFMLNVSVTNHPVLSLLSPIGNDVLNGGNGDDHLFGQGGNDQLNGDSGNDSLHGGTGNDILNGNAGNDTLIGGLGADTMSGGSGDDIYDVDDVGDVVVEQLNEGIDLVLSNLTYTLGANVENLTLTGSANINGTGNSLANTITGNTGNNTLMGGLGNDLLNGGAGVDTLIGGIGNDTYIIDNLGDVVVEQASQGLDRVFSNVTHTLGANFEYLILYGTANIDGTGNELDNSMLGNFGNNTLIGGLGNDTINGGAGEDTLVGGLGNDTYILDNINDVVNELSGEGVDRIFTNVTYSLSENVENLILYGTSSIDGIGNSLANTILGNASNNFLNGAAGDDSLDGGAGNDTLYGGLGNDSLFGGLGNDSLVGDEGDDSLDGGLGIDIMVGGMGRDTYYVDNVNDVVTEQVNEGTDRVFASVNHTLAANVEDLILRGAANLNGTGNDLANALLGNAGRNILTGGLGNDS</sequence>
<keyword evidence="3" id="KW-0106">Calcium</keyword>
<feature type="domain" description="Peptidase C-terminal archaeal/bacterial" evidence="5">
    <location>
        <begin position="102"/>
        <end position="183"/>
    </location>
</feature>
<dbReference type="HOGENOM" id="CLU_416539_0_0_6"/>
<dbReference type="InterPro" id="IPR011049">
    <property type="entry name" value="Serralysin-like_metalloprot_C"/>
</dbReference>
<dbReference type="Gene3D" id="2.150.10.10">
    <property type="entry name" value="Serralysin-like metalloprotease, C-terminal"/>
    <property type="match status" value="4"/>
</dbReference>
<dbReference type="Pfam" id="PF04151">
    <property type="entry name" value="PPC"/>
    <property type="match status" value="1"/>
</dbReference>
<keyword evidence="2" id="KW-0964">Secreted</keyword>
<feature type="compositionally biased region" description="Polar residues" evidence="4">
    <location>
        <begin position="234"/>
        <end position="244"/>
    </location>
</feature>
<reference evidence="6 7" key="1">
    <citation type="submission" date="2013-02" db="EMBL/GenBank/DDBJ databases">
        <title>The Genome Sequence of Acinetobacter beijerinckii ANC 3835.</title>
        <authorList>
            <consortium name="The Broad Institute Genome Sequencing Platform"/>
            <consortium name="The Broad Institute Genome Sequencing Center for Infectious Disease"/>
            <person name="Cerqueira G."/>
            <person name="Feldgarden M."/>
            <person name="Courvalin P."/>
            <person name="Perichon B."/>
            <person name="Grillot-Courvalin C."/>
            <person name="Clermont D."/>
            <person name="Rocha E."/>
            <person name="Yoon E.-J."/>
            <person name="Nemec A."/>
            <person name="Walker B."/>
            <person name="Young S.K."/>
            <person name="Zeng Q."/>
            <person name="Gargeya S."/>
            <person name="Fitzgerald M."/>
            <person name="Haas B."/>
            <person name="Abouelleil A."/>
            <person name="Alvarado L."/>
            <person name="Arachchi H.M."/>
            <person name="Berlin A.M."/>
            <person name="Chapman S.B."/>
            <person name="Dewar J."/>
            <person name="Goldberg J."/>
            <person name="Griggs A."/>
            <person name="Gujja S."/>
            <person name="Hansen M."/>
            <person name="Howarth C."/>
            <person name="Imamovic A."/>
            <person name="Larimer J."/>
            <person name="McCowan C."/>
            <person name="Murphy C."/>
            <person name="Neiman D."/>
            <person name="Pearson M."/>
            <person name="Priest M."/>
            <person name="Roberts A."/>
            <person name="Saif S."/>
            <person name="Shea T."/>
            <person name="Sisk P."/>
            <person name="Sykes S."/>
            <person name="Wortman J."/>
            <person name="Nusbaum C."/>
            <person name="Birren B."/>
        </authorList>
    </citation>
    <scope>NUCLEOTIDE SEQUENCE [LARGE SCALE GENOMIC DNA]</scope>
    <source>
        <strain evidence="6 7">ANC 3835</strain>
    </source>
</reference>
<dbReference type="EMBL" id="APQK01000009">
    <property type="protein sequence ID" value="ENW05814.1"/>
    <property type="molecule type" value="Genomic_DNA"/>
</dbReference>
<gene>
    <name evidence="6" type="ORF">F934_00664</name>
</gene>
<evidence type="ECO:0000256" key="4">
    <source>
        <dbReference type="SAM" id="MobiDB-lite"/>
    </source>
</evidence>
<comment type="subcellular location">
    <subcellularLocation>
        <location evidence="1">Secreted</location>
    </subcellularLocation>
</comment>
<dbReference type="PROSITE" id="PS00330">
    <property type="entry name" value="HEMOLYSIN_CALCIUM"/>
    <property type="match status" value="5"/>
</dbReference>
<evidence type="ECO:0000256" key="3">
    <source>
        <dbReference type="ARBA" id="ARBA00022837"/>
    </source>
</evidence>
<evidence type="ECO:0000313" key="7">
    <source>
        <dbReference type="Proteomes" id="UP000018417"/>
    </source>
</evidence>